<feature type="transmembrane region" description="Helical" evidence="6">
    <location>
        <begin position="370"/>
        <end position="392"/>
    </location>
</feature>
<name>A0A381R2X7_9ZZZZ</name>
<evidence type="ECO:0000259" key="7">
    <source>
        <dbReference type="Pfam" id="PF03553"/>
    </source>
</evidence>
<feature type="domain" description="Na+/H+ antiporter NhaC-like C-terminal" evidence="7">
    <location>
        <begin position="257"/>
        <end position="597"/>
    </location>
</feature>
<evidence type="ECO:0000256" key="3">
    <source>
        <dbReference type="ARBA" id="ARBA00022692"/>
    </source>
</evidence>
<evidence type="ECO:0000313" key="8">
    <source>
        <dbReference type="EMBL" id="SUZ83933.1"/>
    </source>
</evidence>
<feature type="transmembrane region" description="Helical" evidence="6">
    <location>
        <begin position="444"/>
        <end position="466"/>
    </location>
</feature>
<protein>
    <recommendedName>
        <fullName evidence="7">Na+/H+ antiporter NhaC-like C-terminal domain-containing protein</fullName>
    </recommendedName>
</protein>
<evidence type="ECO:0000256" key="1">
    <source>
        <dbReference type="ARBA" id="ARBA00004651"/>
    </source>
</evidence>
<evidence type="ECO:0000256" key="4">
    <source>
        <dbReference type="ARBA" id="ARBA00022989"/>
    </source>
</evidence>
<keyword evidence="4 6" id="KW-1133">Transmembrane helix</keyword>
<dbReference type="InterPro" id="IPR018461">
    <property type="entry name" value="Na/H_Antiport_NhaC-like_C"/>
</dbReference>
<reference evidence="8" key="1">
    <citation type="submission" date="2018-05" db="EMBL/GenBank/DDBJ databases">
        <authorList>
            <person name="Lanie J.A."/>
            <person name="Ng W.-L."/>
            <person name="Kazmierczak K.M."/>
            <person name="Andrzejewski T.M."/>
            <person name="Davidsen T.M."/>
            <person name="Wayne K.J."/>
            <person name="Tettelin H."/>
            <person name="Glass J.I."/>
            <person name="Rusch D."/>
            <person name="Podicherti R."/>
            <person name="Tsui H.-C.T."/>
            <person name="Winkler M.E."/>
        </authorList>
    </citation>
    <scope>NUCLEOTIDE SEQUENCE</scope>
</reference>
<feature type="transmembrane region" description="Helical" evidence="6">
    <location>
        <begin position="103"/>
        <end position="122"/>
    </location>
</feature>
<feature type="transmembrane region" description="Helical" evidence="6">
    <location>
        <begin position="166"/>
        <end position="184"/>
    </location>
</feature>
<feature type="transmembrane region" description="Helical" evidence="6">
    <location>
        <begin position="513"/>
        <end position="533"/>
    </location>
</feature>
<sequence length="635" mass="67446">MPFLRLITALWILLLPANVAAQELLDPPLVILTDVPFELTLQGASQTSTQYEVRSATGLILAEGTILPQGVSVVTGLEIGSIEQLPLQVLIGDRSDELEPTLIPGWFSVLPPILAILLALIFREVITALFAGVWLGALAVAGFNPLKATGRLIDQFVVPALTDADHVAILVFSLLLGGMVGIIARNGGTMGIVESVTPFARSARRGKIATWAAGLAIFFDDYANTLIVGNTMRPITDRLRISREKLAYIVDSTAAPVAALVPISTWVGYEISLISDGLRIAAEQNPNGADVILSQNPFDLFIQTIPFLFYPLLALLFVLMTSVMNRDFGPMAEAELRAATKGELHRPGATLATDTSSELMSPKKGLTYRWWNAALPVLTVIVVVLAGLYTTGRTSVGPDASLREVFAEADPFSTLLWGSMAGCLVAILISIVQRMLTVQECIDAWLGGMKAMMIAMIILTLAWSLGSVTEAIGTAQYLSLLLSDRISLELIPLIVFVTCAAMAFATGTSWGTMAIMLPVVIPLTISLGGVATYPGGDQMEILLGATASVLAGAIFGDHCSPISDTTVLSSTASACDHMDHVRTQLPYAVLVGLIGMVLGNVGTAYGLPPWGALLGGVSLLFLFLRFRGRVVSGTD</sequence>
<dbReference type="EMBL" id="UINC01001572">
    <property type="protein sequence ID" value="SUZ83933.1"/>
    <property type="molecule type" value="Genomic_DNA"/>
</dbReference>
<dbReference type="AlphaFoldDB" id="A0A381R2X7"/>
<evidence type="ECO:0000256" key="5">
    <source>
        <dbReference type="ARBA" id="ARBA00023136"/>
    </source>
</evidence>
<evidence type="ECO:0000256" key="2">
    <source>
        <dbReference type="ARBA" id="ARBA00022475"/>
    </source>
</evidence>
<dbReference type="PANTHER" id="PTHR43478">
    <property type="entry name" value="NA+/H+ ANTIPORTER-RELATED"/>
    <property type="match status" value="1"/>
</dbReference>
<feature type="transmembrane region" description="Helical" evidence="6">
    <location>
        <begin position="300"/>
        <end position="321"/>
    </location>
</feature>
<keyword evidence="2" id="KW-1003">Cell membrane</keyword>
<feature type="transmembrane region" description="Helical" evidence="6">
    <location>
        <begin position="486"/>
        <end position="506"/>
    </location>
</feature>
<evidence type="ECO:0000256" key="6">
    <source>
        <dbReference type="SAM" id="Phobius"/>
    </source>
</evidence>
<proteinExistence type="predicted"/>
<feature type="transmembrane region" description="Helical" evidence="6">
    <location>
        <begin position="609"/>
        <end position="626"/>
    </location>
</feature>
<dbReference type="GO" id="GO:0005886">
    <property type="term" value="C:plasma membrane"/>
    <property type="evidence" value="ECO:0007669"/>
    <property type="project" value="UniProtKB-SubCell"/>
</dbReference>
<dbReference type="PANTHER" id="PTHR43478:SF1">
    <property type="entry name" value="NA+_H+ ANTIPORTER NHAC-LIKE C-TERMINAL DOMAIN-CONTAINING PROTEIN"/>
    <property type="match status" value="1"/>
</dbReference>
<keyword evidence="3 6" id="KW-0812">Transmembrane</keyword>
<gene>
    <name evidence="8" type="ORF">METZ01_LOCUS36787</name>
</gene>
<feature type="transmembrane region" description="Helical" evidence="6">
    <location>
        <begin position="246"/>
        <end position="269"/>
    </location>
</feature>
<organism evidence="8">
    <name type="scientific">marine metagenome</name>
    <dbReference type="NCBI Taxonomy" id="408172"/>
    <lineage>
        <taxon>unclassified sequences</taxon>
        <taxon>metagenomes</taxon>
        <taxon>ecological metagenomes</taxon>
    </lineage>
</organism>
<dbReference type="Pfam" id="PF03553">
    <property type="entry name" value="Na_H_antiporter"/>
    <property type="match status" value="1"/>
</dbReference>
<keyword evidence="5 6" id="KW-0472">Membrane</keyword>
<comment type="subcellular location">
    <subcellularLocation>
        <location evidence="1">Cell membrane</location>
        <topology evidence="1">Multi-pass membrane protein</topology>
    </subcellularLocation>
</comment>
<feature type="transmembrane region" description="Helical" evidence="6">
    <location>
        <begin position="412"/>
        <end position="432"/>
    </location>
</feature>
<feature type="transmembrane region" description="Helical" evidence="6">
    <location>
        <begin position="129"/>
        <end position="146"/>
    </location>
</feature>
<accession>A0A381R2X7</accession>